<evidence type="ECO:0000313" key="1">
    <source>
        <dbReference type="EMBL" id="EWM52333.1"/>
    </source>
</evidence>
<reference evidence="1 2" key="1">
    <citation type="journal article" date="2014" name="PLoS ONE">
        <title>Rumen cellulosomics: divergent fiber-degrading strategies revealed by comparative genome-wide analysis of six ruminococcal strains.</title>
        <authorList>
            <person name="Dassa B."/>
            <person name="Borovok I."/>
            <person name="Ruimy-Israeli V."/>
            <person name="Lamed R."/>
            <person name="Flint H.J."/>
            <person name="Duncan S.H."/>
            <person name="Henrissat B."/>
            <person name="Coutinho P."/>
            <person name="Morrison M."/>
            <person name="Mosoni P."/>
            <person name="Yeoman C.J."/>
            <person name="White B.A."/>
            <person name="Bayer E.A."/>
        </authorList>
    </citation>
    <scope>NUCLEOTIDE SEQUENCE [LARGE SCALE GENOMIC DNA]</scope>
    <source>
        <strain evidence="1 2">007c</strain>
    </source>
</reference>
<dbReference type="Proteomes" id="UP000019365">
    <property type="component" value="Unassembled WGS sequence"/>
</dbReference>
<keyword evidence="2" id="KW-1185">Reference proteome</keyword>
<sequence>MPTPIHFKRVSFIFAICQKPKKHLCEIVFCISIDHDILLLYSLLIFPELTVESVRTQVHFLLNHHSPTADNA</sequence>
<comment type="caution">
    <text evidence="1">The sequence shown here is derived from an EMBL/GenBank/DDBJ whole genome shotgun (WGS) entry which is preliminary data.</text>
</comment>
<dbReference type="AlphaFoldDB" id="W7UEH7"/>
<proteinExistence type="predicted"/>
<gene>
    <name evidence="1" type="ORF">RF007C_13360</name>
</gene>
<protein>
    <submittedName>
        <fullName evidence="1">Uncharacterized protein</fullName>
    </submittedName>
</protein>
<name>W7UEH7_RUMFL</name>
<dbReference type="EMBL" id="ATAX01000036">
    <property type="protein sequence ID" value="EWM52333.1"/>
    <property type="molecule type" value="Genomic_DNA"/>
</dbReference>
<evidence type="ECO:0000313" key="2">
    <source>
        <dbReference type="Proteomes" id="UP000019365"/>
    </source>
</evidence>
<accession>W7UEH7</accession>
<organism evidence="1 2">
    <name type="scientific">Ruminococcus flavefaciens 007c</name>
    <dbReference type="NCBI Taxonomy" id="1341157"/>
    <lineage>
        <taxon>Bacteria</taxon>
        <taxon>Bacillati</taxon>
        <taxon>Bacillota</taxon>
        <taxon>Clostridia</taxon>
        <taxon>Eubacteriales</taxon>
        <taxon>Oscillospiraceae</taxon>
        <taxon>Ruminococcus</taxon>
    </lineage>
</organism>